<dbReference type="Proteomes" id="UP000824321">
    <property type="component" value="Chromosome"/>
</dbReference>
<dbReference type="RefSeq" id="WP_221430301.1">
    <property type="nucleotide sequence ID" value="NZ_CP081294.1"/>
</dbReference>
<dbReference type="EMBL" id="CP081294">
    <property type="protein sequence ID" value="QZD94556.1"/>
    <property type="molecule type" value="Genomic_DNA"/>
</dbReference>
<protein>
    <submittedName>
        <fullName evidence="2">PilZ domain-containing protein</fullName>
    </submittedName>
</protein>
<keyword evidence="3" id="KW-1185">Reference proteome</keyword>
<gene>
    <name evidence="2" type="ORF">K3136_10685</name>
</gene>
<name>A0ABX8ZZX0_9SPHN</name>
<organism evidence="2 3">
    <name type="scientific">Qipengyuania gelatinilytica</name>
    <dbReference type="NCBI Taxonomy" id="2867231"/>
    <lineage>
        <taxon>Bacteria</taxon>
        <taxon>Pseudomonadati</taxon>
        <taxon>Pseudomonadota</taxon>
        <taxon>Alphaproteobacteria</taxon>
        <taxon>Sphingomonadales</taxon>
        <taxon>Erythrobacteraceae</taxon>
        <taxon>Qipengyuania</taxon>
    </lineage>
</organism>
<dbReference type="InterPro" id="IPR009875">
    <property type="entry name" value="PilZ_domain"/>
</dbReference>
<dbReference type="Gene3D" id="2.40.10.220">
    <property type="entry name" value="predicted glycosyltransferase like domains"/>
    <property type="match status" value="1"/>
</dbReference>
<dbReference type="SUPFAM" id="SSF141371">
    <property type="entry name" value="PilZ domain-like"/>
    <property type="match status" value="1"/>
</dbReference>
<evidence type="ECO:0000313" key="3">
    <source>
        <dbReference type="Proteomes" id="UP000824321"/>
    </source>
</evidence>
<dbReference type="Pfam" id="PF07238">
    <property type="entry name" value="PilZ"/>
    <property type="match status" value="1"/>
</dbReference>
<reference evidence="2 3" key="1">
    <citation type="submission" date="2021-08" db="EMBL/GenBank/DDBJ databases">
        <title>Comparative Genomics Analysis of the Genus Qipengyuania Reveals Extensive Genetic Diversity and Metabolic Versatility, Including the Description of Fifteen Novel Species.</title>
        <authorList>
            <person name="Liu Y."/>
        </authorList>
    </citation>
    <scope>NUCLEOTIDE SEQUENCE [LARGE SCALE GENOMIC DNA]</scope>
    <source>
        <strain evidence="2 3">1NDH1</strain>
    </source>
</reference>
<evidence type="ECO:0000313" key="2">
    <source>
        <dbReference type="EMBL" id="QZD94556.1"/>
    </source>
</evidence>
<sequence length="92" mass="10393">MQTRTTNRQGTNIVLNCRVPVQRAQALLCDISLTGCRIELFDSHVNKGSTVFFEIDEKNEFAGQIVWVRGNEAGVRFMHRLSPAAMQVLELD</sequence>
<proteinExistence type="predicted"/>
<evidence type="ECO:0000259" key="1">
    <source>
        <dbReference type="Pfam" id="PF07238"/>
    </source>
</evidence>
<feature type="domain" description="PilZ" evidence="1">
    <location>
        <begin position="2"/>
        <end position="89"/>
    </location>
</feature>
<accession>A0ABX8ZZX0</accession>